<sequence>MCNLSEMHVMKHVGQAKFRMSREFTLWLRDLLWLSSAWLNPDLLLPLSSGLTHHDLQQESFKLCKEKKKLHYQMFFILQNQTGLKVTTRENAMQQMSSLCNGLCPTFS</sequence>
<name>A0ABV0XWW0_9TELE</name>
<reference evidence="1 2" key="1">
    <citation type="submission" date="2021-06" db="EMBL/GenBank/DDBJ databases">
        <authorList>
            <person name="Palmer J.M."/>
        </authorList>
    </citation>
    <scope>NUCLEOTIDE SEQUENCE [LARGE SCALE GENOMIC DNA]</scope>
    <source>
        <strain evidence="1 2">AS_MEX2019</strain>
        <tissue evidence="1">Muscle</tissue>
    </source>
</reference>
<organism evidence="1 2">
    <name type="scientific">Ameca splendens</name>
    <dbReference type="NCBI Taxonomy" id="208324"/>
    <lineage>
        <taxon>Eukaryota</taxon>
        <taxon>Metazoa</taxon>
        <taxon>Chordata</taxon>
        <taxon>Craniata</taxon>
        <taxon>Vertebrata</taxon>
        <taxon>Euteleostomi</taxon>
        <taxon>Actinopterygii</taxon>
        <taxon>Neopterygii</taxon>
        <taxon>Teleostei</taxon>
        <taxon>Neoteleostei</taxon>
        <taxon>Acanthomorphata</taxon>
        <taxon>Ovalentaria</taxon>
        <taxon>Atherinomorphae</taxon>
        <taxon>Cyprinodontiformes</taxon>
        <taxon>Goodeidae</taxon>
        <taxon>Ameca</taxon>
    </lineage>
</organism>
<comment type="caution">
    <text evidence="1">The sequence shown here is derived from an EMBL/GenBank/DDBJ whole genome shotgun (WGS) entry which is preliminary data.</text>
</comment>
<protein>
    <submittedName>
        <fullName evidence="1">Uncharacterized protein</fullName>
    </submittedName>
</protein>
<keyword evidence="2" id="KW-1185">Reference proteome</keyword>
<evidence type="ECO:0000313" key="1">
    <source>
        <dbReference type="EMBL" id="MEQ2285960.1"/>
    </source>
</evidence>
<accession>A0ABV0XWW0</accession>
<evidence type="ECO:0000313" key="2">
    <source>
        <dbReference type="Proteomes" id="UP001469553"/>
    </source>
</evidence>
<dbReference type="EMBL" id="JAHRIP010015634">
    <property type="protein sequence ID" value="MEQ2285960.1"/>
    <property type="molecule type" value="Genomic_DNA"/>
</dbReference>
<proteinExistence type="predicted"/>
<dbReference type="Proteomes" id="UP001469553">
    <property type="component" value="Unassembled WGS sequence"/>
</dbReference>
<gene>
    <name evidence="1" type="ORF">AMECASPLE_037268</name>
</gene>